<dbReference type="InterPro" id="IPR007421">
    <property type="entry name" value="Schlafen_AlbA_2_dom"/>
</dbReference>
<feature type="domain" description="Schlafen AlbA-2" evidence="2">
    <location>
        <begin position="419"/>
        <end position="572"/>
    </location>
</feature>
<dbReference type="InterPro" id="IPR038461">
    <property type="entry name" value="Schlafen_AlbA_2_dom_sf"/>
</dbReference>
<dbReference type="Pfam" id="PF04326">
    <property type="entry name" value="SLFN_AlbA_2"/>
    <property type="match status" value="1"/>
</dbReference>
<evidence type="ECO:0000313" key="4">
    <source>
        <dbReference type="Proteomes" id="UP000017127"/>
    </source>
</evidence>
<dbReference type="Pfam" id="PF03235">
    <property type="entry name" value="GmrSD_N"/>
    <property type="match status" value="1"/>
</dbReference>
<dbReference type="PATRIC" id="fig|1348334.3.peg.260"/>
<gene>
    <name evidence="3" type="ORF">M595_0265</name>
</gene>
<comment type="caution">
    <text evidence="3">The sequence shown here is derived from an EMBL/GenBank/DDBJ whole genome shotgun (WGS) entry which is preliminary data.</text>
</comment>
<keyword evidence="4" id="KW-1185">Reference proteome</keyword>
<accession>U7QTK8</accession>
<sequence>MSIVPRGMSITEAYRLYRDGNLLVNRKYQRKLIWSVPEKEKLIGSILKGYPIPLILLAERPQVHGSGKYEIIDGMQRLNAICDFIENGFSFQGKYFDLNEFSYAKQLADEKKFQFTENSDNLSRKECSKILDYQLAVTIYTAMNESDITEVFGRINSGGKQLSNQERRQAGVTAPFAEVVRTIAMKLRGDDTPKTLRLFEMPQISIDSKKTQNYGIKAEDTLWCKQGILRINQLRDSEDEDMIADIAASILLSEPLAKSSNLLDKLYDDNSEDFKRIEKSLATYGADRIEENIVKTFSVLSETIESYSLENKCLVNIVNPGYNPIPQAFYTIFMAFFDLVIESELLPADPQGIMQALKNLQKKLDISRGYKTIKGRKTNINQTKGLIQEFFVKKDTSSLGQGAELIQEFKNSLLRSRIETTKYECKQGLLDLSQNRKLNNDLLQKLVNTICGIANSNPETDGYIFLGVADKKPDAVRIKSLDKINPMEINGRYIVGIDREAISLGKKLEDYVELLIKTIRQSDLTEPLKTQVLAKIDTINYKGHSVIRINVPSQKDVSFVGEKAFTRENSSTIEVTGPRLVAISQLFQK</sequence>
<name>U7QTK8_9CYAN</name>
<reference evidence="3 4" key="1">
    <citation type="journal article" date="2013" name="Front. Microbiol.">
        <title>Comparative genomic analyses of the cyanobacterium, Lyngbya aestuarii BL J, a powerful hydrogen producer.</title>
        <authorList>
            <person name="Kothari A."/>
            <person name="Vaughn M."/>
            <person name="Garcia-Pichel F."/>
        </authorList>
    </citation>
    <scope>NUCLEOTIDE SEQUENCE [LARGE SCALE GENOMIC DNA]</scope>
    <source>
        <strain evidence="3 4">BL J</strain>
    </source>
</reference>
<dbReference type="InterPro" id="IPR004919">
    <property type="entry name" value="GmrSD_N"/>
</dbReference>
<dbReference type="OrthoDB" id="9770340at2"/>
<protein>
    <submittedName>
        <fullName evidence="3">Divergent AAA domain protein</fullName>
    </submittedName>
</protein>
<evidence type="ECO:0000313" key="3">
    <source>
        <dbReference type="EMBL" id="ERT09766.1"/>
    </source>
</evidence>
<dbReference type="AlphaFoldDB" id="U7QTK8"/>
<organism evidence="3 4">
    <name type="scientific">Lyngbya aestuarii BL J</name>
    <dbReference type="NCBI Taxonomy" id="1348334"/>
    <lineage>
        <taxon>Bacteria</taxon>
        <taxon>Bacillati</taxon>
        <taxon>Cyanobacteriota</taxon>
        <taxon>Cyanophyceae</taxon>
        <taxon>Oscillatoriophycideae</taxon>
        <taxon>Oscillatoriales</taxon>
        <taxon>Microcoleaceae</taxon>
        <taxon>Lyngbya</taxon>
    </lineage>
</organism>
<proteinExistence type="predicted"/>
<dbReference type="PANTHER" id="PTHR39639">
    <property type="entry name" value="CHROMOSOME 16, WHOLE GENOME SHOTGUN SEQUENCE"/>
    <property type="match status" value="1"/>
</dbReference>
<evidence type="ECO:0000259" key="2">
    <source>
        <dbReference type="Pfam" id="PF04326"/>
    </source>
</evidence>
<feature type="domain" description="GmrSD restriction endonucleases N-terminal" evidence="1">
    <location>
        <begin position="20"/>
        <end position="169"/>
    </location>
</feature>
<dbReference type="Gene3D" id="3.30.950.30">
    <property type="entry name" value="Schlafen, AAA domain"/>
    <property type="match status" value="1"/>
</dbReference>
<dbReference type="Proteomes" id="UP000017127">
    <property type="component" value="Unassembled WGS sequence"/>
</dbReference>
<dbReference type="PANTHER" id="PTHR39639:SF1">
    <property type="entry name" value="DUF262 DOMAIN-CONTAINING PROTEIN"/>
    <property type="match status" value="1"/>
</dbReference>
<dbReference type="EMBL" id="AUZM01000002">
    <property type="protein sequence ID" value="ERT09766.1"/>
    <property type="molecule type" value="Genomic_DNA"/>
</dbReference>
<evidence type="ECO:0000259" key="1">
    <source>
        <dbReference type="Pfam" id="PF03235"/>
    </source>
</evidence>